<dbReference type="Proteomes" id="UP000679226">
    <property type="component" value="Chromosome"/>
</dbReference>
<evidence type="ECO:0000313" key="9">
    <source>
        <dbReference type="Proteomes" id="UP000291917"/>
    </source>
</evidence>
<dbReference type="EMBL" id="RCXL01000008">
    <property type="protein sequence ID" value="RYT75248.1"/>
    <property type="molecule type" value="Genomic_DNA"/>
</dbReference>
<sequence length="54" mass="6388">MILKAKKAADHMEFGAFISREIRLLKIDRAMFREECHMSQSYLEDIKKGSIIMR</sequence>
<keyword evidence="10" id="KW-1185">Reference proteome</keyword>
<dbReference type="Proteomes" id="UP000254424">
    <property type="component" value="Unassembled WGS sequence"/>
</dbReference>
<dbReference type="KEGG" id="beg:INE88_03377"/>
<protein>
    <submittedName>
        <fullName evidence="1">XRE family transcriptional regulator</fullName>
    </submittedName>
</protein>
<evidence type="ECO:0000313" key="10">
    <source>
        <dbReference type="Proteomes" id="UP000335496"/>
    </source>
</evidence>
<evidence type="ECO:0000313" key="6">
    <source>
        <dbReference type="EMBL" id="SUV29498.1"/>
    </source>
</evidence>
<reference evidence="5 9" key="4">
    <citation type="journal article" date="2019" name="Science, e1252229">
        <title>Invertible promoters mediate bacterial phase variation, antibiotic resistance, and host adaptation in the gut.</title>
        <authorList>
            <person name="Jiang X."/>
            <person name="Hall A.B."/>
            <person name="Arthur T.D."/>
            <person name="Plichta D.R."/>
            <person name="Covington C.T."/>
            <person name="Poyet M."/>
            <person name="Crothers J."/>
            <person name="Moses P.L."/>
            <person name="Tolonen A.C."/>
            <person name="Vlamakis H."/>
            <person name="Alm E.J."/>
            <person name="Xavier R.J."/>
        </authorList>
    </citation>
    <scope>NUCLEOTIDE SEQUENCE [LARGE SCALE GENOMIC DNA]</scope>
    <source>
        <strain evidence="9">bj_0095</strain>
        <strain evidence="5">Bj_0095</strain>
    </source>
</reference>
<evidence type="ECO:0000313" key="2">
    <source>
        <dbReference type="EMBL" id="NME85044.1"/>
    </source>
</evidence>
<dbReference type="EMBL" id="UFSX01000001">
    <property type="protein sequence ID" value="SUV29498.1"/>
    <property type="molecule type" value="Genomic_DNA"/>
</dbReference>
<gene>
    <name evidence="4" type="ORF">DW701_12205</name>
    <name evidence="5" type="ORF">EAJ03_07290</name>
    <name evidence="1" type="ORF">F2Z23_07970</name>
    <name evidence="2" type="ORF">HF841_03235</name>
    <name evidence="3" type="ORF">INE88_03377</name>
    <name evidence="6" type="ORF">NCTC11155_01485</name>
</gene>
<evidence type="ECO:0000313" key="7">
    <source>
        <dbReference type="Proteomes" id="UP000254424"/>
    </source>
</evidence>
<evidence type="ECO:0000313" key="4">
    <source>
        <dbReference type="EMBL" id="RHF07239.1"/>
    </source>
</evidence>
<reference evidence="6 7" key="1">
    <citation type="submission" date="2018-06" db="EMBL/GenBank/DDBJ databases">
        <authorList>
            <consortium name="Pathogen Informatics"/>
            <person name="Doyle S."/>
        </authorList>
    </citation>
    <scope>NUCLEOTIDE SEQUENCE [LARGE SCALE GENOMIC DNA]</scope>
    <source>
        <strain evidence="6 7">NCTC11155</strain>
    </source>
</reference>
<name>A0A380YNK2_9BACE</name>
<reference evidence="3" key="6">
    <citation type="journal article" date="2021" name="PLoS Genet.">
        <title>Mobile Type VI secretion system loci of the gut Bacteroidales display extensive intra-ecosystem transfer, multi-species spread and geographical clustering.</title>
        <authorList>
            <person name="Garcia-Bayona L."/>
            <person name="Coyne M.J."/>
            <person name="Comstock L.E."/>
        </authorList>
    </citation>
    <scope>NUCLEOTIDE SEQUENCE</scope>
    <source>
        <strain evidence="3">CL11T00C20</strain>
    </source>
</reference>
<dbReference type="Proteomes" id="UP000291917">
    <property type="component" value="Unassembled WGS sequence"/>
</dbReference>
<dbReference type="GeneID" id="93071392"/>
<evidence type="ECO:0000313" key="1">
    <source>
        <dbReference type="EMBL" id="KAA5274474.1"/>
    </source>
</evidence>
<organism evidence="6 7">
    <name type="scientific">Bacteroides eggerthii</name>
    <dbReference type="NCBI Taxonomy" id="28111"/>
    <lineage>
        <taxon>Bacteria</taxon>
        <taxon>Pseudomonadati</taxon>
        <taxon>Bacteroidota</taxon>
        <taxon>Bacteroidia</taxon>
        <taxon>Bacteroidales</taxon>
        <taxon>Bacteroidaceae</taxon>
        <taxon>Bacteroides</taxon>
    </lineage>
</organism>
<dbReference type="OrthoDB" id="1042490at2"/>
<dbReference type="Proteomes" id="UP000520291">
    <property type="component" value="Unassembled WGS sequence"/>
</dbReference>
<dbReference type="STRING" id="483216.BACEGG_02347"/>
<reference evidence="4 8" key="2">
    <citation type="submission" date="2018-08" db="EMBL/GenBank/DDBJ databases">
        <title>A genome reference for cultivated species of the human gut microbiota.</title>
        <authorList>
            <person name="Zou Y."/>
            <person name="Xue W."/>
            <person name="Luo G."/>
        </authorList>
    </citation>
    <scope>NUCLEOTIDE SEQUENCE [LARGE SCALE GENOMIC DNA]</scope>
    <source>
        <strain evidence="4 8">AM26-26AC</strain>
    </source>
</reference>
<dbReference type="Proteomes" id="UP000335496">
    <property type="component" value="Unassembled WGS sequence"/>
</dbReference>
<evidence type="ECO:0000313" key="11">
    <source>
        <dbReference type="Proteomes" id="UP000520291"/>
    </source>
</evidence>
<dbReference type="AlphaFoldDB" id="A0A380YNK2"/>
<dbReference type="EMBL" id="JABAGL010000003">
    <property type="protein sequence ID" value="NME85044.1"/>
    <property type="molecule type" value="Genomic_DNA"/>
</dbReference>
<reference evidence="2 11" key="5">
    <citation type="submission" date="2020-04" db="EMBL/GenBank/DDBJ databases">
        <authorList>
            <person name="Hitch T.C.A."/>
            <person name="Wylensek D."/>
            <person name="Clavel T."/>
        </authorList>
    </citation>
    <scope>NUCLEOTIDE SEQUENCE [LARGE SCALE GENOMIC DNA]</scope>
    <source>
        <strain evidence="2 11">WCA3-601-WT-5E</strain>
    </source>
</reference>
<dbReference type="Proteomes" id="UP000283538">
    <property type="component" value="Unassembled WGS sequence"/>
</dbReference>
<dbReference type="EMBL" id="CP072227">
    <property type="protein sequence ID" value="QUT46546.1"/>
    <property type="molecule type" value="Genomic_DNA"/>
</dbReference>
<dbReference type="EMBL" id="VVZX01000008">
    <property type="protein sequence ID" value="KAA5274474.1"/>
    <property type="molecule type" value="Genomic_DNA"/>
</dbReference>
<dbReference type="EMBL" id="QSLA01000013">
    <property type="protein sequence ID" value="RHF07239.1"/>
    <property type="molecule type" value="Genomic_DNA"/>
</dbReference>
<evidence type="ECO:0000313" key="5">
    <source>
        <dbReference type="EMBL" id="RYT75248.1"/>
    </source>
</evidence>
<evidence type="ECO:0000313" key="3">
    <source>
        <dbReference type="EMBL" id="QUT46546.1"/>
    </source>
</evidence>
<dbReference type="RefSeq" id="WP_004290669.1">
    <property type="nucleotide sequence ID" value="NZ_CABKNQ010000018.1"/>
</dbReference>
<evidence type="ECO:0000313" key="8">
    <source>
        <dbReference type="Proteomes" id="UP000283538"/>
    </source>
</evidence>
<proteinExistence type="predicted"/>
<accession>A0A380YNK2</accession>
<reference evidence="1 10" key="3">
    <citation type="journal article" date="2019" name="Nat. Med.">
        <title>A library of human gut bacterial isolates paired with longitudinal multiomics data enables mechanistic microbiome research.</title>
        <authorList>
            <person name="Poyet M."/>
            <person name="Groussin M."/>
            <person name="Gibbons S.M."/>
            <person name="Avila-Pacheco J."/>
            <person name="Jiang X."/>
            <person name="Kearney S.M."/>
            <person name="Perrotta A.R."/>
            <person name="Berdy B."/>
            <person name="Zhao S."/>
            <person name="Lieberman T.D."/>
            <person name="Swanson P.K."/>
            <person name="Smith M."/>
            <person name="Roesemann S."/>
            <person name="Alexander J.E."/>
            <person name="Rich S.A."/>
            <person name="Livny J."/>
            <person name="Vlamakis H."/>
            <person name="Clish C."/>
            <person name="Bullock K."/>
            <person name="Deik A."/>
            <person name="Scott J."/>
            <person name="Pierce K.A."/>
            <person name="Xavier R.J."/>
            <person name="Alm E.J."/>
        </authorList>
    </citation>
    <scope>NUCLEOTIDE SEQUENCE [LARGE SCALE GENOMIC DNA]</scope>
    <source>
        <strain evidence="1 10">BIOML-A1</strain>
    </source>
</reference>